<reference evidence="1 2" key="2">
    <citation type="journal article" date="2011" name="J. Bacteriol.">
        <title>Complete genome sequence of the anaerobic, halophilic alkalithermophile Natranaerobius thermophilus JW/NM-WN-LF.</title>
        <authorList>
            <person name="Zhao B."/>
            <person name="Mesbah N.M."/>
            <person name="Dalin E."/>
            <person name="Goodwin L."/>
            <person name="Nolan M."/>
            <person name="Pitluck S."/>
            <person name="Chertkov O."/>
            <person name="Brettin T.S."/>
            <person name="Han J."/>
            <person name="Larimer F.W."/>
            <person name="Land M.L."/>
            <person name="Hauser L."/>
            <person name="Kyrpides N."/>
            <person name="Wiegel J."/>
        </authorList>
    </citation>
    <scope>NUCLEOTIDE SEQUENCE [LARGE SCALE GENOMIC DNA]</scope>
    <source>
        <strain evidence="2">ATCC BAA-1301 / DSM 18059 / JW/NM-WN-LF</strain>
    </source>
</reference>
<dbReference type="KEGG" id="nth:Nther_2543"/>
<name>B2A1Q5_NATTJ</name>
<dbReference type="STRING" id="457570.Nther_2543"/>
<dbReference type="AlphaFoldDB" id="B2A1Q5"/>
<sequence length="46" mass="5378">MLEEIIKNMLKEGYGIQEIIKITGYSRSEIKAINDSFETYFYVIGE</sequence>
<evidence type="ECO:0000313" key="2">
    <source>
        <dbReference type="Proteomes" id="UP000001683"/>
    </source>
</evidence>
<protein>
    <submittedName>
        <fullName evidence="1">Uncharacterized protein</fullName>
    </submittedName>
</protein>
<accession>B2A1Q5</accession>
<dbReference type="Proteomes" id="UP000001683">
    <property type="component" value="Chromosome"/>
</dbReference>
<evidence type="ECO:0000313" key="1">
    <source>
        <dbReference type="EMBL" id="ACB86102.1"/>
    </source>
</evidence>
<proteinExistence type="predicted"/>
<organism evidence="1 2">
    <name type="scientific">Natranaerobius thermophilus (strain ATCC BAA-1301 / DSM 18059 / JW/NM-WN-LF)</name>
    <dbReference type="NCBI Taxonomy" id="457570"/>
    <lineage>
        <taxon>Bacteria</taxon>
        <taxon>Bacillati</taxon>
        <taxon>Bacillota</taxon>
        <taxon>Clostridia</taxon>
        <taxon>Natranaerobiales</taxon>
        <taxon>Natranaerobiaceae</taxon>
        <taxon>Natranaerobius</taxon>
    </lineage>
</organism>
<gene>
    <name evidence="1" type="ordered locus">Nther_2543</name>
</gene>
<dbReference type="HOGENOM" id="CLU_3186179_0_0_9"/>
<keyword evidence="2" id="KW-1185">Reference proteome</keyword>
<dbReference type="InParanoid" id="B2A1Q5"/>
<reference evidence="1 2" key="1">
    <citation type="submission" date="2008-04" db="EMBL/GenBank/DDBJ databases">
        <title>Complete sequence of chromosome of Natranaerobius thermophilus JW/NM-WN-LF.</title>
        <authorList>
            <consortium name="US DOE Joint Genome Institute"/>
            <person name="Copeland A."/>
            <person name="Lucas S."/>
            <person name="Lapidus A."/>
            <person name="Glavina del Rio T."/>
            <person name="Dalin E."/>
            <person name="Tice H."/>
            <person name="Bruce D."/>
            <person name="Goodwin L."/>
            <person name="Pitluck S."/>
            <person name="Chertkov O."/>
            <person name="Brettin T."/>
            <person name="Detter J.C."/>
            <person name="Han C."/>
            <person name="Kuske C.R."/>
            <person name="Schmutz J."/>
            <person name="Larimer F."/>
            <person name="Land M."/>
            <person name="Hauser L."/>
            <person name="Kyrpides N."/>
            <person name="Lykidis A."/>
            <person name="Mesbah N.M."/>
            <person name="Wiegel J."/>
        </authorList>
    </citation>
    <scope>NUCLEOTIDE SEQUENCE [LARGE SCALE GENOMIC DNA]</scope>
    <source>
        <strain evidence="2">ATCC BAA-1301 / DSM 18059 / JW/NM-WN-LF</strain>
    </source>
</reference>
<dbReference type="EMBL" id="CP001034">
    <property type="protein sequence ID" value="ACB86102.1"/>
    <property type="molecule type" value="Genomic_DNA"/>
</dbReference>